<dbReference type="EMBL" id="MGGW01000002">
    <property type="protein sequence ID" value="OGM55509.1"/>
    <property type="molecule type" value="Genomic_DNA"/>
</dbReference>
<dbReference type="Pfam" id="PF01933">
    <property type="entry name" value="CofD"/>
    <property type="match status" value="1"/>
</dbReference>
<dbReference type="InterPro" id="IPR010119">
    <property type="entry name" value="Gluconeogen_factor"/>
</dbReference>
<dbReference type="InterPro" id="IPR002882">
    <property type="entry name" value="CofD"/>
</dbReference>
<dbReference type="AlphaFoldDB" id="A0A1F8AVH8"/>
<protein>
    <recommendedName>
        <fullName evidence="4">Gluconeogenesis factor</fullName>
    </recommendedName>
</protein>
<dbReference type="PANTHER" id="PTHR30135:SF3">
    <property type="entry name" value="GLUCONEOGENESIS FACTOR-RELATED"/>
    <property type="match status" value="1"/>
</dbReference>
<organism evidence="2 3">
    <name type="scientific">Candidatus Woesebacteria bacterium RIFCSPHIGHO2_12_FULL_41_24</name>
    <dbReference type="NCBI Taxonomy" id="1802510"/>
    <lineage>
        <taxon>Bacteria</taxon>
        <taxon>Candidatus Woeseibacteriota</taxon>
    </lineage>
</organism>
<evidence type="ECO:0000256" key="1">
    <source>
        <dbReference type="ARBA" id="ARBA00022490"/>
    </source>
</evidence>
<name>A0A1F8AVH8_9BACT</name>
<evidence type="ECO:0000313" key="3">
    <source>
        <dbReference type="Proteomes" id="UP000178603"/>
    </source>
</evidence>
<sequence>MGEHYIDDPHESLWKEHIVNLELFPAPYVNPKAIAVIKAADLLVLGPGDLYTSLLPNIVVAGIKEAIVKSRAKKVFVMNLMTRFGQTVGFKAKNFISELEKYLGKEVMDYCLINKTDFPKNVIDWYSQVDTGPVEDNIVDSGKLKIIRRDLVSKHFYQKLESDKLTRSVVRHDPDKLAKAVTSLI</sequence>
<dbReference type="Proteomes" id="UP000178603">
    <property type="component" value="Unassembled WGS sequence"/>
</dbReference>
<evidence type="ECO:0000313" key="2">
    <source>
        <dbReference type="EMBL" id="OGM55509.1"/>
    </source>
</evidence>
<dbReference type="PANTHER" id="PTHR30135">
    <property type="entry name" value="UNCHARACTERIZED PROTEIN YVCK-RELATED"/>
    <property type="match status" value="1"/>
</dbReference>
<dbReference type="InterPro" id="IPR038136">
    <property type="entry name" value="CofD-like_dom_sf"/>
</dbReference>
<keyword evidence="1" id="KW-0963">Cytoplasm</keyword>
<dbReference type="Gene3D" id="3.40.50.10680">
    <property type="entry name" value="CofD-like domains"/>
    <property type="match status" value="1"/>
</dbReference>
<accession>A0A1F8AVH8</accession>
<dbReference type="GO" id="GO:0043743">
    <property type="term" value="F:LPPG:FO 2-phospho-L-lactate transferase activity"/>
    <property type="evidence" value="ECO:0007669"/>
    <property type="project" value="InterPro"/>
</dbReference>
<comment type="caution">
    <text evidence="2">The sequence shown here is derived from an EMBL/GenBank/DDBJ whole genome shotgun (WGS) entry which is preliminary data.</text>
</comment>
<dbReference type="SUPFAM" id="SSF142338">
    <property type="entry name" value="CofD-like"/>
    <property type="match status" value="1"/>
</dbReference>
<gene>
    <name evidence="2" type="ORF">A3E44_01140</name>
</gene>
<evidence type="ECO:0008006" key="4">
    <source>
        <dbReference type="Google" id="ProtNLM"/>
    </source>
</evidence>
<proteinExistence type="predicted"/>
<reference evidence="2 3" key="1">
    <citation type="journal article" date="2016" name="Nat. Commun.">
        <title>Thousands of microbial genomes shed light on interconnected biogeochemical processes in an aquifer system.</title>
        <authorList>
            <person name="Anantharaman K."/>
            <person name="Brown C.T."/>
            <person name="Hug L.A."/>
            <person name="Sharon I."/>
            <person name="Castelle C.J."/>
            <person name="Probst A.J."/>
            <person name="Thomas B.C."/>
            <person name="Singh A."/>
            <person name="Wilkins M.J."/>
            <person name="Karaoz U."/>
            <person name="Brodie E.L."/>
            <person name="Williams K.H."/>
            <person name="Hubbard S.S."/>
            <person name="Banfield J.F."/>
        </authorList>
    </citation>
    <scope>NUCLEOTIDE SEQUENCE [LARGE SCALE GENOMIC DNA]</scope>
</reference>